<proteinExistence type="inferred from homology"/>
<protein>
    <submittedName>
        <fullName evidence="2">Uncharacterized protein</fullName>
    </submittedName>
</protein>
<dbReference type="PANTHER" id="PTHR12000">
    <property type="entry name" value="HEMOGLOBINASE FAMILY MEMBER"/>
    <property type="match status" value="1"/>
</dbReference>
<sequence length="161" mass="18106">LVAGAKGWKDYALQADVCHAYQILLKGGLKKENIIILMYDDIARNPRNPRPHQIFNSFDGPDVYSGIVPDYWGRDVNADTLWYVLSGGALGVRPVRPGNVLNSGPTDTVFIFYSGHGSSGFLSMPQEPDIADMKFRHALVWLYRKRKYASMLVTRGLLFKE</sequence>
<accession>A0A7J6FQR4</accession>
<dbReference type="GO" id="GO:0004197">
    <property type="term" value="F:cysteine-type endopeptidase activity"/>
    <property type="evidence" value="ECO:0007669"/>
    <property type="project" value="TreeGrafter"/>
</dbReference>
<dbReference type="AlphaFoldDB" id="A0A7J6FQR4"/>
<dbReference type="GO" id="GO:0006624">
    <property type="term" value="P:vacuolar protein processing"/>
    <property type="evidence" value="ECO:0007669"/>
    <property type="project" value="TreeGrafter"/>
</dbReference>
<comment type="caution">
    <text evidence="2">The sequence shown here is derived from an EMBL/GenBank/DDBJ whole genome shotgun (WGS) entry which is preliminary data.</text>
</comment>
<keyword evidence="3" id="KW-1185">Reference proteome</keyword>
<dbReference type="EMBL" id="JAATIQ010000182">
    <property type="protein sequence ID" value="KAF4373036.1"/>
    <property type="molecule type" value="Genomic_DNA"/>
</dbReference>
<dbReference type="GO" id="GO:0051603">
    <property type="term" value="P:proteolysis involved in protein catabolic process"/>
    <property type="evidence" value="ECO:0007669"/>
    <property type="project" value="TreeGrafter"/>
</dbReference>
<dbReference type="PANTHER" id="PTHR12000:SF42">
    <property type="entry name" value="LEGUMAIN"/>
    <property type="match status" value="1"/>
</dbReference>
<feature type="non-terminal residue" evidence="2">
    <location>
        <position position="1"/>
    </location>
</feature>
<comment type="similarity">
    <text evidence="1">Belongs to the peptidase C13 family.</text>
</comment>
<dbReference type="Proteomes" id="UP000583929">
    <property type="component" value="Unassembled WGS sequence"/>
</dbReference>
<evidence type="ECO:0000313" key="2">
    <source>
        <dbReference type="EMBL" id="KAF4373036.1"/>
    </source>
</evidence>
<dbReference type="GO" id="GO:0005773">
    <property type="term" value="C:vacuole"/>
    <property type="evidence" value="ECO:0007669"/>
    <property type="project" value="GOC"/>
</dbReference>
<dbReference type="Gene3D" id="3.40.50.1460">
    <property type="match status" value="1"/>
</dbReference>
<gene>
    <name evidence="2" type="ORF">G4B88_024477</name>
</gene>
<name>A0A7J6FQR4_CANSA</name>
<reference evidence="2 3" key="1">
    <citation type="journal article" date="2020" name="bioRxiv">
        <title>Sequence and annotation of 42 cannabis genomes reveals extensive copy number variation in cannabinoid synthesis and pathogen resistance genes.</title>
        <authorList>
            <person name="Mckernan K.J."/>
            <person name="Helbert Y."/>
            <person name="Kane L.T."/>
            <person name="Ebling H."/>
            <person name="Zhang L."/>
            <person name="Liu B."/>
            <person name="Eaton Z."/>
            <person name="Mclaughlin S."/>
            <person name="Kingan S."/>
            <person name="Baybayan P."/>
            <person name="Concepcion G."/>
            <person name="Jordan M."/>
            <person name="Riva A."/>
            <person name="Barbazuk W."/>
            <person name="Harkins T."/>
        </authorList>
    </citation>
    <scope>NUCLEOTIDE SEQUENCE [LARGE SCALE GENOMIC DNA]</scope>
    <source>
        <strain evidence="3">cv. Jamaican Lion 4</strain>
        <tissue evidence="2">Leaf</tissue>
    </source>
</reference>
<organism evidence="2 3">
    <name type="scientific">Cannabis sativa</name>
    <name type="common">Hemp</name>
    <name type="synonym">Marijuana</name>
    <dbReference type="NCBI Taxonomy" id="3483"/>
    <lineage>
        <taxon>Eukaryota</taxon>
        <taxon>Viridiplantae</taxon>
        <taxon>Streptophyta</taxon>
        <taxon>Embryophyta</taxon>
        <taxon>Tracheophyta</taxon>
        <taxon>Spermatophyta</taxon>
        <taxon>Magnoliopsida</taxon>
        <taxon>eudicotyledons</taxon>
        <taxon>Gunneridae</taxon>
        <taxon>Pentapetalae</taxon>
        <taxon>rosids</taxon>
        <taxon>fabids</taxon>
        <taxon>Rosales</taxon>
        <taxon>Cannabaceae</taxon>
        <taxon>Cannabis</taxon>
    </lineage>
</organism>
<dbReference type="InterPro" id="IPR001096">
    <property type="entry name" value="Peptidase_C13"/>
</dbReference>
<evidence type="ECO:0000313" key="3">
    <source>
        <dbReference type="Proteomes" id="UP000583929"/>
    </source>
</evidence>
<evidence type="ECO:0000256" key="1">
    <source>
        <dbReference type="ARBA" id="ARBA00009941"/>
    </source>
</evidence>
<dbReference type="Pfam" id="PF01650">
    <property type="entry name" value="Peptidase_C13"/>
    <property type="match status" value="1"/>
</dbReference>
<dbReference type="PRINTS" id="PR00776">
    <property type="entry name" value="HEMOGLOBNASE"/>
</dbReference>